<dbReference type="GeneID" id="26382485"/>
<organism evidence="1 2">
    <name type="scientific">Sucra jujuba nucleopolyhedrovirus</name>
    <dbReference type="NCBI Taxonomy" id="1563660"/>
    <lineage>
        <taxon>Viruses</taxon>
        <taxon>Viruses incertae sedis</taxon>
        <taxon>Naldaviricetes</taxon>
        <taxon>Lefavirales</taxon>
        <taxon>Baculoviridae</taxon>
        <taxon>Alphabaculovirus</taxon>
        <taxon>Alphabaculovirus sujujubae</taxon>
    </lineage>
</organism>
<sequence length="309" mass="36162">MAAKRKLNFDDDDQSKQMAVYNDDAAVEISELDTTANDDDSADDENMLCLFEPRTKRVCNKTWLDEFRYNLKRGNPTVVYCDTPHNDLTNILMSLKSYLNWDEYKQKLYPNVDKNISIEKARPPRTVNQIGWCVRGGLMQFYFCDEVTMQLCNGKHGYFIKAHWSEMSKHNQIMADCIVRYNNWQGQMVKMQDSVLINVPASKESSFVRQFYDVTRARNEKVYEHGIKATQTQVVCDMFTSQRFYEIFPFDNKPDASKMSEPVKMIMYAVLEGFKVGKEQEYETINNQKITEKVYSVSIQPICFFHVEL</sequence>
<keyword evidence="2" id="KW-1185">Reference proteome</keyword>
<dbReference type="EMBL" id="KJ676450">
    <property type="protein sequence ID" value="AIU41269.1"/>
    <property type="molecule type" value="Genomic_DNA"/>
</dbReference>
<proteinExistence type="predicted"/>
<dbReference type="Proteomes" id="UP000201917">
    <property type="component" value="Segment"/>
</dbReference>
<dbReference type="KEGG" id="vg:26382485"/>
<dbReference type="OrthoDB" id="23658at10239"/>
<reference evidence="1 2" key="1">
    <citation type="journal article" date="2014" name="PLoS ONE">
        <title>Genomic Sequencing and Analysis of Sucra jujuba Nucleopolyhedrovirus.</title>
        <authorList>
            <person name="Liu X."/>
            <person name="Yin F."/>
            <person name="Zhu Z."/>
            <person name="Hou D."/>
            <person name="Wang J."/>
            <person name="Zhang L."/>
            <person name="Wang M."/>
            <person name="Wang H."/>
            <person name="Hu Z."/>
            <person name="Deng F."/>
        </authorList>
    </citation>
    <scope>NUCLEOTIDE SEQUENCE [LARGE SCALE GENOMIC DNA]</scope>
    <source>
        <strain evidence="1">473</strain>
    </source>
</reference>
<protein>
    <submittedName>
        <fullName evidence="1">Dbp-1</fullName>
    </submittedName>
</protein>
<name>A0A097P8Z4_9ABAC</name>
<dbReference type="InterPro" id="IPR006871">
    <property type="entry name" value="ssDNA-bd_baculovirus"/>
</dbReference>
<dbReference type="RefSeq" id="YP_009186721.1">
    <property type="nucleotide sequence ID" value="NC_028636.1"/>
</dbReference>
<evidence type="ECO:0000313" key="2">
    <source>
        <dbReference type="Proteomes" id="UP000201917"/>
    </source>
</evidence>
<evidence type="ECO:0000313" key="1">
    <source>
        <dbReference type="EMBL" id="AIU41269.1"/>
    </source>
</evidence>
<accession>A0A097P8Z4</accession>
<dbReference type="Pfam" id="PF04786">
    <property type="entry name" value="Baculo_DNA_bind"/>
    <property type="match status" value="1"/>
</dbReference>